<evidence type="ECO:0000313" key="2">
    <source>
        <dbReference type="EMBL" id="CCC93194.1"/>
    </source>
</evidence>
<name>G0UUY0_TRYCI</name>
<feature type="region of interest" description="Disordered" evidence="1">
    <location>
        <begin position="54"/>
        <end position="180"/>
    </location>
</feature>
<feature type="compositionally biased region" description="Basic residues" evidence="1">
    <location>
        <begin position="69"/>
        <end position="84"/>
    </location>
</feature>
<proteinExistence type="predicted"/>
<accession>G0UUY0</accession>
<evidence type="ECO:0000256" key="1">
    <source>
        <dbReference type="SAM" id="MobiDB-lite"/>
    </source>
</evidence>
<dbReference type="AlphaFoldDB" id="G0UUY0"/>
<gene>
    <name evidence="2" type="ORF">TCIL3000_9_6020</name>
</gene>
<organism evidence="2">
    <name type="scientific">Trypanosoma congolense (strain IL3000)</name>
    <dbReference type="NCBI Taxonomy" id="1068625"/>
    <lineage>
        <taxon>Eukaryota</taxon>
        <taxon>Discoba</taxon>
        <taxon>Euglenozoa</taxon>
        <taxon>Kinetoplastea</taxon>
        <taxon>Metakinetoplastina</taxon>
        <taxon>Trypanosomatida</taxon>
        <taxon>Trypanosomatidae</taxon>
        <taxon>Trypanosoma</taxon>
        <taxon>Nannomonas</taxon>
    </lineage>
</organism>
<feature type="region of interest" description="Disordered" evidence="1">
    <location>
        <begin position="239"/>
        <end position="275"/>
    </location>
</feature>
<dbReference type="EMBL" id="HE575322">
    <property type="protein sequence ID" value="CCC93194.1"/>
    <property type="molecule type" value="Genomic_DNA"/>
</dbReference>
<feature type="compositionally biased region" description="Polar residues" evidence="1">
    <location>
        <begin position="244"/>
        <end position="274"/>
    </location>
</feature>
<dbReference type="VEuPathDB" id="TriTrypDB:TcIL3000_9_6020"/>
<feature type="compositionally biased region" description="Basic and acidic residues" evidence="1">
    <location>
        <begin position="128"/>
        <end position="160"/>
    </location>
</feature>
<reference evidence="2" key="1">
    <citation type="journal article" date="2012" name="Proc. Natl. Acad. Sci. U.S.A.">
        <title>Antigenic diversity is generated by distinct evolutionary mechanisms in African trypanosome species.</title>
        <authorList>
            <person name="Jackson A.P."/>
            <person name="Berry A."/>
            <person name="Aslett M."/>
            <person name="Allison H.C."/>
            <person name="Burton P."/>
            <person name="Vavrova-Anderson J."/>
            <person name="Brown R."/>
            <person name="Browne H."/>
            <person name="Corton N."/>
            <person name="Hauser H."/>
            <person name="Gamble J."/>
            <person name="Gilderthorp R."/>
            <person name="Marcello L."/>
            <person name="McQuillan J."/>
            <person name="Otto T.D."/>
            <person name="Quail M.A."/>
            <person name="Sanders M.J."/>
            <person name="van Tonder A."/>
            <person name="Ginger M.L."/>
            <person name="Field M.C."/>
            <person name="Barry J.D."/>
            <person name="Hertz-Fowler C."/>
            <person name="Berriman M."/>
        </authorList>
    </citation>
    <scope>NUCLEOTIDE SEQUENCE</scope>
    <source>
        <strain evidence="2">IL3000</strain>
    </source>
</reference>
<protein>
    <submittedName>
        <fullName evidence="2">Uncharacterized protein TCIL3000_9_6020</fullName>
    </submittedName>
</protein>
<sequence>MEVLKEVLRVDSHVPLIRASEERLLALAAKEREENECKTVHDEKGSLQKAALNTQDFDCGGVNEDNGSKQKKKNNNRNKKRGKKNSPPEEPLERGNSAPQDTNSFDHRSSCGIVGGNSRRSEYLLNHDPADGKCARSRRDQCERGHANRRMNSREERREPAGVAVTTATRSVTETATEVPSQRRGLLEGFDLPINVPLFSTHPDMQKGMLVRPTSADPHRHAVSKQLQQLFALQNEQLHGEHQGPTSNKRGNGESNSTEVRTSSGTLRFTSNSKDGGALLRHLQAALNTTEKGGDRTSTKRT</sequence>
<feature type="compositionally biased region" description="Low complexity" evidence="1">
    <location>
        <begin position="161"/>
        <end position="179"/>
    </location>
</feature>